<dbReference type="PANTHER" id="PTHR10814">
    <property type="entry name" value="TRANSDUCIN-LIKE ENHANCER PROTEIN"/>
    <property type="match status" value="1"/>
</dbReference>
<dbReference type="Pfam" id="PF03920">
    <property type="entry name" value="TLE_N"/>
    <property type="match status" value="1"/>
</dbReference>
<evidence type="ECO:0000256" key="3">
    <source>
        <dbReference type="ARBA" id="ARBA00022574"/>
    </source>
</evidence>
<feature type="coiled-coil region" evidence="7">
    <location>
        <begin position="24"/>
        <end position="58"/>
    </location>
</feature>
<evidence type="ECO:0000259" key="9">
    <source>
        <dbReference type="Pfam" id="PF03920"/>
    </source>
</evidence>
<feature type="compositionally biased region" description="Basic and acidic residues" evidence="8">
    <location>
        <begin position="468"/>
        <end position="478"/>
    </location>
</feature>
<dbReference type="PROSITE" id="PS50294">
    <property type="entry name" value="WD_REPEATS_REGION"/>
    <property type="match status" value="1"/>
</dbReference>
<feature type="compositionally biased region" description="Pro residues" evidence="8">
    <location>
        <begin position="409"/>
        <end position="423"/>
    </location>
</feature>
<dbReference type="PANTHER" id="PTHR10814:SF21">
    <property type="entry name" value="PROTEIN GROUCHO"/>
    <property type="match status" value="1"/>
</dbReference>
<dbReference type="SMART" id="SM00320">
    <property type="entry name" value="WD40"/>
    <property type="match status" value="6"/>
</dbReference>
<keyword evidence="4" id="KW-0677">Repeat</keyword>
<proteinExistence type="inferred from homology"/>
<dbReference type="GO" id="GO:0003714">
    <property type="term" value="F:transcription corepressor activity"/>
    <property type="evidence" value="ECO:0007669"/>
    <property type="project" value="TreeGrafter"/>
</dbReference>
<feature type="compositionally biased region" description="Polar residues" evidence="8">
    <location>
        <begin position="479"/>
        <end position="517"/>
    </location>
</feature>
<dbReference type="InterPro" id="IPR009146">
    <property type="entry name" value="Groucho_enhance"/>
</dbReference>
<feature type="repeat" description="WD" evidence="6">
    <location>
        <begin position="772"/>
        <end position="813"/>
    </location>
</feature>
<keyword evidence="7" id="KW-0175">Coiled coil</keyword>
<name>A0A5K3FBY3_MESCO</name>
<feature type="compositionally biased region" description="Polar residues" evidence="8">
    <location>
        <begin position="426"/>
        <end position="443"/>
    </location>
</feature>
<feature type="domain" description="Groucho/TLE N-terminal Q-rich" evidence="9">
    <location>
        <begin position="16"/>
        <end position="125"/>
    </location>
</feature>
<dbReference type="InterPro" id="IPR015943">
    <property type="entry name" value="WD40/YVTN_repeat-like_dom_sf"/>
</dbReference>
<evidence type="ECO:0000256" key="4">
    <source>
        <dbReference type="ARBA" id="ARBA00022737"/>
    </source>
</evidence>
<organism evidence="10">
    <name type="scientific">Mesocestoides corti</name>
    <name type="common">Flatworm</name>
    <dbReference type="NCBI Taxonomy" id="53468"/>
    <lineage>
        <taxon>Eukaryota</taxon>
        <taxon>Metazoa</taxon>
        <taxon>Spiralia</taxon>
        <taxon>Lophotrochozoa</taxon>
        <taxon>Platyhelminthes</taxon>
        <taxon>Cestoda</taxon>
        <taxon>Eucestoda</taxon>
        <taxon>Cyclophyllidea</taxon>
        <taxon>Mesocestoididae</taxon>
        <taxon>Mesocestoides</taxon>
    </lineage>
</organism>
<dbReference type="GO" id="GO:0005634">
    <property type="term" value="C:nucleus"/>
    <property type="evidence" value="ECO:0007669"/>
    <property type="project" value="UniProtKB-SubCell"/>
</dbReference>
<feature type="compositionally biased region" description="Pro residues" evidence="8">
    <location>
        <begin position="393"/>
        <end position="402"/>
    </location>
</feature>
<evidence type="ECO:0000256" key="2">
    <source>
        <dbReference type="ARBA" id="ARBA00005969"/>
    </source>
</evidence>
<dbReference type="PROSITE" id="PS50082">
    <property type="entry name" value="WD_REPEATS_2"/>
    <property type="match status" value="2"/>
</dbReference>
<dbReference type="PRINTS" id="PR01850">
    <property type="entry name" value="GROUCHOFAMLY"/>
</dbReference>
<dbReference type="PROSITE" id="PS00678">
    <property type="entry name" value="WD_REPEATS_1"/>
    <property type="match status" value="1"/>
</dbReference>
<dbReference type="InterPro" id="IPR036322">
    <property type="entry name" value="WD40_repeat_dom_sf"/>
</dbReference>
<dbReference type="GO" id="GO:0090090">
    <property type="term" value="P:negative regulation of canonical Wnt signaling pathway"/>
    <property type="evidence" value="ECO:0007669"/>
    <property type="project" value="TreeGrafter"/>
</dbReference>
<keyword evidence="3 6" id="KW-0853">WD repeat</keyword>
<feature type="compositionally biased region" description="Low complexity" evidence="8">
    <location>
        <begin position="518"/>
        <end position="531"/>
    </location>
</feature>
<evidence type="ECO:0000256" key="8">
    <source>
        <dbReference type="SAM" id="MobiDB-lite"/>
    </source>
</evidence>
<evidence type="ECO:0000256" key="5">
    <source>
        <dbReference type="ARBA" id="ARBA00023242"/>
    </source>
</evidence>
<accession>A0A5K3FBY3</accession>
<dbReference type="WBParaSite" id="MCU_006208-RE">
    <property type="protein sequence ID" value="MCU_006208-RE"/>
    <property type="gene ID" value="MCU_006208"/>
</dbReference>
<comment type="subcellular location">
    <subcellularLocation>
        <location evidence="1">Nucleus</location>
    </subcellularLocation>
</comment>
<evidence type="ECO:0000256" key="6">
    <source>
        <dbReference type="PROSITE-ProRule" id="PRU00221"/>
    </source>
</evidence>
<protein>
    <submittedName>
        <fullName evidence="10">TLE_N domain-containing protein</fullName>
    </submittedName>
</protein>
<reference evidence="10" key="1">
    <citation type="submission" date="2019-11" db="UniProtKB">
        <authorList>
            <consortium name="WormBaseParasite"/>
        </authorList>
    </citation>
    <scope>IDENTIFICATION</scope>
</reference>
<comment type="similarity">
    <text evidence="2">Belongs to the WD repeat Groucho/TLE family.</text>
</comment>
<dbReference type="FunFam" id="2.130.10.10:FF:001072">
    <property type="entry name" value="Transcription factor unc-37"/>
    <property type="match status" value="1"/>
</dbReference>
<dbReference type="InterPro" id="IPR001680">
    <property type="entry name" value="WD40_rpt"/>
</dbReference>
<evidence type="ECO:0000256" key="7">
    <source>
        <dbReference type="SAM" id="Coils"/>
    </source>
</evidence>
<evidence type="ECO:0000256" key="1">
    <source>
        <dbReference type="ARBA" id="ARBA00004123"/>
    </source>
</evidence>
<keyword evidence="5" id="KW-0539">Nucleus</keyword>
<evidence type="ECO:0000313" key="10">
    <source>
        <dbReference type="WBParaSite" id="MCU_006208-RE"/>
    </source>
</evidence>
<dbReference type="AlphaFoldDB" id="A0A5K3FBY3"/>
<sequence>MMYPPRQNVGSQQNQVKFSVPDACERIKEELSFLQQQCHNLKMEYERSVQEKSELQRHYMMYYEITYGLNIEMHKQTEISKRLGAILAQVIPFLSQEHQAQVAAAVERAKQVTLGELNSIISQQLDDFKYPKLSGGIGAPVDQLDFYKQLQQQQLLFAGVNPTGGQLGAFPPGLPHPPSSTVNGANALTSSAASGINSLSGNLLSMQGAPPNPFVPPITSISVSSASTTTPSAGAYLGPPTSASPGFPSSNLAQSHSAMAAAMAAMAAAALPTPPTAPAAAFGFPGVHTPTSTPGGVPPNNILPTMMSPAALSALMADKSMDEKQRTAAAAAVAAAMTAAAAQQQSGALGAVDPTAIMATIASMAQSTGGGAGFDLSQTACAAAAAAAAAGVLPPPPPPPTLPGAQDAPPLPNSTPTEPPPRAQSPLINATSPAQPVRASSTLGIIDSKRRRVDGDVVVNGASTTNHSPRENGSDSKFEPSTTTPYERTKTSTPCNSGGNRSPVSPTSVAPTLTTPSGGNAASPKATAAGAKLTPSTTPAGEPITPLTAVTAIPPFLASPSLASAVAPFPGGPPPPPGLPALLTQPPSHPGLLSRFPGPLPPNPGFPRPPGYPPSSAGPIPSIPFDGNFRTSALSGGRPPYSFLCLEGQPPTPFPLTPEAFSGPGVPHSARPIQTLEHGEVVCAVMINSAARHIYTGGKGCVKLWDMNAATADGAPATTKSCLASLDCLQGDNYIRSIKMGQEGNLLVVGGEASVISIWDLGGPTPRPKGELTSAAQACYAVAVSHDGKLCFSCQSDGNISVWDLHNQTHVRQFQGHTDGASCVDITADGGHLWTGGLDKTVRCWDLRETHQQTAQYNFNSQIFSLGKCPTDDWVAVGMESDDIEVFAPGRPDRYRLRLHESCVLSLKFAHSGAWFATTGKDYWLNAWRPPWGASLFQVKENLSVLSCDLSADDRHLVTGSGDKKATLYEISY</sequence>
<dbReference type="InterPro" id="IPR005617">
    <property type="entry name" value="Groucho/TLE_N"/>
</dbReference>
<feature type="region of interest" description="Disordered" evidence="8">
    <location>
        <begin position="392"/>
        <end position="544"/>
    </location>
</feature>
<dbReference type="SUPFAM" id="SSF50978">
    <property type="entry name" value="WD40 repeat-like"/>
    <property type="match status" value="1"/>
</dbReference>
<dbReference type="InterPro" id="IPR019775">
    <property type="entry name" value="WD40_repeat_CS"/>
</dbReference>
<dbReference type="Pfam" id="PF00400">
    <property type="entry name" value="WD40"/>
    <property type="match status" value="5"/>
</dbReference>
<dbReference type="GO" id="GO:0005667">
    <property type="term" value="C:transcription regulator complex"/>
    <property type="evidence" value="ECO:0007669"/>
    <property type="project" value="TreeGrafter"/>
</dbReference>
<dbReference type="Gene3D" id="2.130.10.10">
    <property type="entry name" value="YVTN repeat-like/Quinoprotein amine dehydrogenase"/>
    <property type="match status" value="1"/>
</dbReference>
<feature type="repeat" description="WD" evidence="6">
    <location>
        <begin position="814"/>
        <end position="855"/>
    </location>
</feature>